<feature type="transmembrane region" description="Helical" evidence="1">
    <location>
        <begin position="6"/>
        <end position="29"/>
    </location>
</feature>
<keyword evidence="1" id="KW-0472">Membrane</keyword>
<evidence type="ECO:0000256" key="1">
    <source>
        <dbReference type="SAM" id="Phobius"/>
    </source>
</evidence>
<keyword evidence="1" id="KW-0812">Transmembrane</keyword>
<evidence type="ECO:0000313" key="3">
    <source>
        <dbReference type="Proteomes" id="UP000318380"/>
    </source>
</evidence>
<dbReference type="Proteomes" id="UP000318380">
    <property type="component" value="Unassembled WGS sequence"/>
</dbReference>
<sequence length="35" mass="4097">MLHVIFTSLLVLVCVFMGWFSAFVVYRLYRGRSAN</sequence>
<keyword evidence="3" id="KW-1185">Reference proteome</keyword>
<comment type="caution">
    <text evidence="2">The sequence shown here is derived from an EMBL/GenBank/DDBJ whole genome shotgun (WGS) entry which is preliminary data.</text>
</comment>
<name>A0A561BRM8_9ACTN</name>
<dbReference type="EMBL" id="VIVK01000001">
    <property type="protein sequence ID" value="TWD81544.1"/>
    <property type="molecule type" value="Genomic_DNA"/>
</dbReference>
<organism evidence="2 3">
    <name type="scientific">Kribbella amoyensis</name>
    <dbReference type="NCBI Taxonomy" id="996641"/>
    <lineage>
        <taxon>Bacteria</taxon>
        <taxon>Bacillati</taxon>
        <taxon>Actinomycetota</taxon>
        <taxon>Actinomycetes</taxon>
        <taxon>Propionibacteriales</taxon>
        <taxon>Kribbellaceae</taxon>
        <taxon>Kribbella</taxon>
    </lineage>
</organism>
<reference evidence="2 3" key="1">
    <citation type="submission" date="2019-06" db="EMBL/GenBank/DDBJ databases">
        <title>Sequencing the genomes of 1000 actinobacteria strains.</title>
        <authorList>
            <person name="Klenk H.-P."/>
        </authorList>
    </citation>
    <scope>NUCLEOTIDE SEQUENCE [LARGE SCALE GENOMIC DNA]</scope>
    <source>
        <strain evidence="2 3">DSM 24683</strain>
    </source>
</reference>
<dbReference type="AlphaFoldDB" id="A0A561BRM8"/>
<protein>
    <submittedName>
        <fullName evidence="2">Uncharacterized protein</fullName>
    </submittedName>
</protein>
<accession>A0A561BRM8</accession>
<keyword evidence="1" id="KW-1133">Transmembrane helix</keyword>
<evidence type="ECO:0000313" key="2">
    <source>
        <dbReference type="EMBL" id="TWD81544.1"/>
    </source>
</evidence>
<gene>
    <name evidence="2" type="ORF">FB561_2660</name>
</gene>
<proteinExistence type="predicted"/>